<gene>
    <name evidence="7" type="ORF">AS594_32590</name>
</gene>
<sequence length="126" mass="13955">MICQVTDECPVTLDTTFRYRSDDPFTVRIDFHLPLGPTVVWHLDRDMLMAGTQSPTGIGDIHLRPAPGPGNTDRVLMRLSSPEGIAMVDVDRVPLTEWLGETYVLVPAGTESGHLDWKPFHDALAS</sequence>
<keyword evidence="5" id="KW-0717">Septation</keyword>
<keyword evidence="3" id="KW-0132">Cell division</keyword>
<dbReference type="EMBL" id="MEHJ01000001">
    <property type="protein sequence ID" value="OEJ28517.1"/>
    <property type="molecule type" value="Genomic_DNA"/>
</dbReference>
<dbReference type="STRING" id="285458.BGM19_04160"/>
<dbReference type="RefSeq" id="WP_069775090.1">
    <property type="nucleotide sequence ID" value="NZ_MEHN01000001.1"/>
</dbReference>
<keyword evidence="8" id="KW-1185">Reference proteome</keyword>
<comment type="similarity">
    <text evidence="2">Belongs to the SsgA family.</text>
</comment>
<dbReference type="GO" id="GO:0000917">
    <property type="term" value="P:division septum assembly"/>
    <property type="evidence" value="ECO:0007669"/>
    <property type="project" value="UniProtKB-KW"/>
</dbReference>
<evidence type="ECO:0000256" key="6">
    <source>
        <dbReference type="ARBA" id="ARBA00023306"/>
    </source>
</evidence>
<protein>
    <recommendedName>
        <fullName evidence="9">Sporulation protein SsgA</fullName>
    </recommendedName>
</protein>
<evidence type="ECO:0000313" key="8">
    <source>
        <dbReference type="Proteomes" id="UP000095759"/>
    </source>
</evidence>
<accession>A0A1E5PG56</accession>
<dbReference type="Gene3D" id="2.30.31.20">
    <property type="entry name" value="Sporulation-specific cell division protein SsgB"/>
    <property type="match status" value="1"/>
</dbReference>
<evidence type="ECO:0000256" key="1">
    <source>
        <dbReference type="ARBA" id="ARBA00004431"/>
    </source>
</evidence>
<comment type="subcellular location">
    <subcellularLocation>
        <location evidence="1">Cell septum</location>
    </subcellularLocation>
</comment>
<reference evidence="7 8" key="1">
    <citation type="submission" date="2016-08" db="EMBL/GenBank/DDBJ databases">
        <title>Complete genome sequence of Streptomyces agglomeratus strain 6-3-2, a novel anti-MRSA actinomycete isolated from Wuli of Tebit, China.</title>
        <authorList>
            <person name="Chen X."/>
        </authorList>
    </citation>
    <scope>NUCLEOTIDE SEQUENCE [LARGE SCALE GENOMIC DNA]</scope>
    <source>
        <strain evidence="7 8">6-3-2</strain>
    </source>
</reference>
<dbReference type="GO" id="GO:0030435">
    <property type="term" value="P:sporulation resulting in formation of a cellular spore"/>
    <property type="evidence" value="ECO:0007669"/>
    <property type="project" value="UniProtKB-KW"/>
</dbReference>
<dbReference type="Proteomes" id="UP000095759">
    <property type="component" value="Unassembled WGS sequence"/>
</dbReference>
<evidence type="ECO:0000256" key="4">
    <source>
        <dbReference type="ARBA" id="ARBA00022969"/>
    </source>
</evidence>
<proteinExistence type="inferred from homology"/>
<evidence type="ECO:0000313" key="7">
    <source>
        <dbReference type="EMBL" id="OEJ28517.1"/>
    </source>
</evidence>
<evidence type="ECO:0000256" key="5">
    <source>
        <dbReference type="ARBA" id="ARBA00023210"/>
    </source>
</evidence>
<evidence type="ECO:0000256" key="2">
    <source>
        <dbReference type="ARBA" id="ARBA00009323"/>
    </source>
</evidence>
<dbReference type="GO" id="GO:0030428">
    <property type="term" value="C:cell septum"/>
    <property type="evidence" value="ECO:0007669"/>
    <property type="project" value="UniProtKB-SubCell"/>
</dbReference>
<name>A0A1E5PG56_9ACTN</name>
<comment type="caution">
    <text evidence="7">The sequence shown here is derived from an EMBL/GenBank/DDBJ whole genome shotgun (WGS) entry which is preliminary data.</text>
</comment>
<evidence type="ECO:0008006" key="9">
    <source>
        <dbReference type="Google" id="ProtNLM"/>
    </source>
</evidence>
<evidence type="ECO:0000256" key="3">
    <source>
        <dbReference type="ARBA" id="ARBA00022618"/>
    </source>
</evidence>
<dbReference type="AlphaFoldDB" id="A0A1E5PG56"/>
<dbReference type="InterPro" id="IPR006776">
    <property type="entry name" value="SsgB"/>
</dbReference>
<keyword evidence="6" id="KW-0131">Cell cycle</keyword>
<organism evidence="7 8">
    <name type="scientific">Streptomyces agglomeratus</name>
    <dbReference type="NCBI Taxonomy" id="285458"/>
    <lineage>
        <taxon>Bacteria</taxon>
        <taxon>Bacillati</taxon>
        <taxon>Actinomycetota</taxon>
        <taxon>Actinomycetes</taxon>
        <taxon>Kitasatosporales</taxon>
        <taxon>Streptomycetaceae</taxon>
        <taxon>Streptomyces</taxon>
    </lineage>
</organism>
<keyword evidence="4" id="KW-0749">Sporulation</keyword>
<dbReference type="Pfam" id="PF04686">
    <property type="entry name" value="SsgA"/>
    <property type="match status" value="1"/>
</dbReference>
<dbReference type="InterPro" id="IPR038658">
    <property type="entry name" value="SsgB_sf"/>
</dbReference>